<proteinExistence type="predicted"/>
<accession>A0AAV9KI97</accession>
<reference evidence="1 2" key="1">
    <citation type="submission" date="2023-10" db="EMBL/GenBank/DDBJ databases">
        <title>Genome-Wide Identification Analysis in wild type Solanum Pinnatisectum Reveals Some Genes Defensing Phytophthora Infestans.</title>
        <authorList>
            <person name="Sun C."/>
        </authorList>
    </citation>
    <scope>NUCLEOTIDE SEQUENCE [LARGE SCALE GENOMIC DNA]</scope>
    <source>
        <strain evidence="1">LQN</strain>
        <tissue evidence="1">Leaf</tissue>
    </source>
</reference>
<keyword evidence="2" id="KW-1185">Reference proteome</keyword>
<dbReference type="EMBL" id="JAWPEI010000010">
    <property type="protein sequence ID" value="KAK4713155.1"/>
    <property type="molecule type" value="Genomic_DNA"/>
</dbReference>
<protein>
    <submittedName>
        <fullName evidence="1">Uncharacterized protein</fullName>
    </submittedName>
</protein>
<evidence type="ECO:0000313" key="1">
    <source>
        <dbReference type="EMBL" id="KAK4713155.1"/>
    </source>
</evidence>
<name>A0AAV9KI97_9SOLN</name>
<comment type="caution">
    <text evidence="1">The sequence shown here is derived from an EMBL/GenBank/DDBJ whole genome shotgun (WGS) entry which is preliminary data.</text>
</comment>
<dbReference type="Proteomes" id="UP001311915">
    <property type="component" value="Unassembled WGS sequence"/>
</dbReference>
<organism evidence="1 2">
    <name type="scientific">Solanum pinnatisectum</name>
    <name type="common">tansyleaf nightshade</name>
    <dbReference type="NCBI Taxonomy" id="50273"/>
    <lineage>
        <taxon>Eukaryota</taxon>
        <taxon>Viridiplantae</taxon>
        <taxon>Streptophyta</taxon>
        <taxon>Embryophyta</taxon>
        <taxon>Tracheophyta</taxon>
        <taxon>Spermatophyta</taxon>
        <taxon>Magnoliopsida</taxon>
        <taxon>eudicotyledons</taxon>
        <taxon>Gunneridae</taxon>
        <taxon>Pentapetalae</taxon>
        <taxon>asterids</taxon>
        <taxon>lamiids</taxon>
        <taxon>Solanales</taxon>
        <taxon>Solanaceae</taxon>
        <taxon>Solanoideae</taxon>
        <taxon>Solaneae</taxon>
        <taxon>Solanum</taxon>
    </lineage>
</organism>
<sequence>MRRLFVLANLHLLPPQLPKINLLRVLPISRKRNWSFHLKISRHNRLREILRTIK</sequence>
<evidence type="ECO:0000313" key="2">
    <source>
        <dbReference type="Proteomes" id="UP001311915"/>
    </source>
</evidence>
<dbReference type="AlphaFoldDB" id="A0AAV9KI97"/>
<gene>
    <name evidence="1" type="ORF">R3W88_019062</name>
</gene>